<dbReference type="SUPFAM" id="SSF52833">
    <property type="entry name" value="Thioredoxin-like"/>
    <property type="match status" value="1"/>
</dbReference>
<evidence type="ECO:0000313" key="3">
    <source>
        <dbReference type="Proteomes" id="UP000242610"/>
    </source>
</evidence>
<name>A0A1C4H0I0_9BIFI</name>
<gene>
    <name evidence="2" type="ORF">GA0061077_0259</name>
</gene>
<protein>
    <submittedName>
        <fullName evidence="2">Protein-disulfide isomerase</fullName>
    </submittedName>
</protein>
<proteinExistence type="predicted"/>
<dbReference type="CDD" id="cd02972">
    <property type="entry name" value="DsbA_family"/>
    <property type="match status" value="1"/>
</dbReference>
<dbReference type="Gene3D" id="3.40.30.10">
    <property type="entry name" value="Glutaredoxin"/>
    <property type="match status" value="1"/>
</dbReference>
<dbReference type="EMBL" id="FMBL01000001">
    <property type="protein sequence ID" value="SCC78435.1"/>
    <property type="molecule type" value="Genomic_DNA"/>
</dbReference>
<dbReference type="STRING" id="1505727.GA0061077_0259"/>
<dbReference type="GO" id="GO:0016853">
    <property type="term" value="F:isomerase activity"/>
    <property type="evidence" value="ECO:0007669"/>
    <property type="project" value="UniProtKB-KW"/>
</dbReference>
<dbReference type="RefSeq" id="WP_183193097.1">
    <property type="nucleotide sequence ID" value="NZ_JACHWK010000001.1"/>
</dbReference>
<keyword evidence="1" id="KW-0472">Membrane</keyword>
<sequence>MPYVHYIDNFTAEHREIANMVNANQQGNTGEASTAVNENRSAEYNIEGNLRKPEKRRTMTVLAIIAAVLAVAIVTVAGYGYWERQHGEERAYQRLQKLSQKPVGMNDQGGLPAFKASNYNPEAPSVDIYVDYFCPDCADLDHVIYPTLKKLADARQINVYLHPVNFLDAKTKNHYSTRSATVAAYISSHEPDTLLDFTKAMFADDFMPSSKNGKDITDKQLSDLAIQVGVSKSTAEAATNGTYSDYVTRATKYTLLHKALFVDVGNEHRFSSPTIVINGAMWTYRDMEKLENTDPALIHVLGLEPQDVGNPKAIPSIGSHSKALPIPMQYL</sequence>
<keyword evidence="3" id="KW-1185">Reference proteome</keyword>
<evidence type="ECO:0000256" key="1">
    <source>
        <dbReference type="SAM" id="Phobius"/>
    </source>
</evidence>
<evidence type="ECO:0000313" key="2">
    <source>
        <dbReference type="EMBL" id="SCC78435.1"/>
    </source>
</evidence>
<dbReference type="InterPro" id="IPR036249">
    <property type="entry name" value="Thioredoxin-like_sf"/>
</dbReference>
<reference evidence="3" key="1">
    <citation type="submission" date="2016-08" db="EMBL/GenBank/DDBJ databases">
        <authorList>
            <person name="Varghese N."/>
            <person name="Submissions Spin"/>
        </authorList>
    </citation>
    <scope>NUCLEOTIDE SEQUENCE [LARGE SCALE GENOMIC DNA]</scope>
    <source>
        <strain evidence="3">R-52791</strain>
    </source>
</reference>
<dbReference type="Proteomes" id="UP000242610">
    <property type="component" value="Unassembled WGS sequence"/>
</dbReference>
<dbReference type="AlphaFoldDB" id="A0A1C4H0I0"/>
<organism evidence="2 3">
    <name type="scientific">Bifidobacterium commune</name>
    <dbReference type="NCBI Taxonomy" id="1505727"/>
    <lineage>
        <taxon>Bacteria</taxon>
        <taxon>Bacillati</taxon>
        <taxon>Actinomycetota</taxon>
        <taxon>Actinomycetes</taxon>
        <taxon>Bifidobacteriales</taxon>
        <taxon>Bifidobacteriaceae</taxon>
        <taxon>Bifidobacterium</taxon>
    </lineage>
</organism>
<keyword evidence="2" id="KW-0413">Isomerase</keyword>
<keyword evidence="1" id="KW-1133">Transmembrane helix</keyword>
<feature type="transmembrane region" description="Helical" evidence="1">
    <location>
        <begin position="61"/>
        <end position="82"/>
    </location>
</feature>
<accession>A0A1C4H0I0</accession>
<keyword evidence="1" id="KW-0812">Transmembrane</keyword>